<dbReference type="InterPro" id="IPR035492">
    <property type="entry name" value="FNBP1_SH3"/>
</dbReference>
<keyword evidence="1 2" id="KW-0728">SH3 domain</keyword>
<dbReference type="PANTHER" id="PTHR15735">
    <property type="entry name" value="FCH AND DOUBLE SH3 DOMAINS PROTEIN"/>
    <property type="match status" value="1"/>
</dbReference>
<accession>A0ABN9LKJ7</accession>
<evidence type="ECO:0000313" key="5">
    <source>
        <dbReference type="EMBL" id="CAJ0944214.1"/>
    </source>
</evidence>
<protein>
    <recommendedName>
        <fullName evidence="4">SH3 domain-containing protein</fullName>
    </recommendedName>
</protein>
<dbReference type="InterPro" id="IPR036028">
    <property type="entry name" value="SH3-like_dom_sf"/>
</dbReference>
<gene>
    <name evidence="5" type="ORF">RIMI_LOCUS10301150</name>
</gene>
<evidence type="ECO:0000256" key="1">
    <source>
        <dbReference type="ARBA" id="ARBA00022443"/>
    </source>
</evidence>
<evidence type="ECO:0000313" key="6">
    <source>
        <dbReference type="Proteomes" id="UP001176940"/>
    </source>
</evidence>
<dbReference type="Gene3D" id="2.30.30.40">
    <property type="entry name" value="SH3 Domains"/>
    <property type="match status" value="1"/>
</dbReference>
<dbReference type="InterPro" id="IPR001452">
    <property type="entry name" value="SH3_domain"/>
</dbReference>
<organism evidence="5 6">
    <name type="scientific">Ranitomeya imitator</name>
    <name type="common">mimic poison frog</name>
    <dbReference type="NCBI Taxonomy" id="111125"/>
    <lineage>
        <taxon>Eukaryota</taxon>
        <taxon>Metazoa</taxon>
        <taxon>Chordata</taxon>
        <taxon>Craniata</taxon>
        <taxon>Vertebrata</taxon>
        <taxon>Euteleostomi</taxon>
        <taxon>Amphibia</taxon>
        <taxon>Batrachia</taxon>
        <taxon>Anura</taxon>
        <taxon>Neobatrachia</taxon>
        <taxon>Hyloidea</taxon>
        <taxon>Dendrobatidae</taxon>
        <taxon>Dendrobatinae</taxon>
        <taxon>Ranitomeya</taxon>
    </lineage>
</organism>
<sequence>MFNIGDACVFLVAFFDTCVVSDASVGRKKMQQVAFFVRPIFVKKRRTRRKTQRFFARVLHAFFVRRALRCRRTGAQRKCERSLSLHSKWRSFPSEHCHALKRPDGSYTEDQSQETEVKVTPTEFDDDFDDEEPLPTIGTCKALYPFDGENEGTISVSEGEVLSVIEEDKGDGWTRIRRNEEEEGYVPTSYIEVYLDKNAKGAKTYI</sequence>
<keyword evidence="6" id="KW-1185">Reference proteome</keyword>
<dbReference type="PANTHER" id="PTHR15735:SF13">
    <property type="entry name" value="FORMIN-BINDING PROTEIN 1"/>
    <property type="match status" value="1"/>
</dbReference>
<evidence type="ECO:0000259" key="4">
    <source>
        <dbReference type="PROSITE" id="PS50002"/>
    </source>
</evidence>
<dbReference type="PROSITE" id="PS50002">
    <property type="entry name" value="SH3"/>
    <property type="match status" value="1"/>
</dbReference>
<feature type="domain" description="SH3" evidence="4">
    <location>
        <begin position="135"/>
        <end position="196"/>
    </location>
</feature>
<comment type="caution">
    <text evidence="5">The sequence shown here is derived from an EMBL/GenBank/DDBJ whole genome shotgun (WGS) entry which is preliminary data.</text>
</comment>
<dbReference type="SUPFAM" id="SSF50044">
    <property type="entry name" value="SH3-domain"/>
    <property type="match status" value="1"/>
</dbReference>
<name>A0ABN9LKJ7_9NEOB</name>
<dbReference type="EMBL" id="CAUEEQ010022133">
    <property type="protein sequence ID" value="CAJ0944214.1"/>
    <property type="molecule type" value="Genomic_DNA"/>
</dbReference>
<proteinExistence type="predicted"/>
<keyword evidence="3" id="KW-0732">Signal</keyword>
<dbReference type="SMART" id="SM00326">
    <property type="entry name" value="SH3"/>
    <property type="match status" value="1"/>
</dbReference>
<feature type="chain" id="PRO_5045901661" description="SH3 domain-containing protein" evidence="3">
    <location>
        <begin position="24"/>
        <end position="206"/>
    </location>
</feature>
<dbReference type="CDD" id="cd12071">
    <property type="entry name" value="SH3_FBP17"/>
    <property type="match status" value="1"/>
</dbReference>
<dbReference type="Pfam" id="PF00018">
    <property type="entry name" value="SH3_1"/>
    <property type="match status" value="1"/>
</dbReference>
<evidence type="ECO:0000256" key="3">
    <source>
        <dbReference type="SAM" id="SignalP"/>
    </source>
</evidence>
<feature type="signal peptide" evidence="3">
    <location>
        <begin position="1"/>
        <end position="23"/>
    </location>
</feature>
<reference evidence="5" key="1">
    <citation type="submission" date="2023-07" db="EMBL/GenBank/DDBJ databases">
        <authorList>
            <person name="Stuckert A."/>
        </authorList>
    </citation>
    <scope>NUCLEOTIDE SEQUENCE</scope>
</reference>
<dbReference type="Proteomes" id="UP001176940">
    <property type="component" value="Unassembled WGS sequence"/>
</dbReference>
<evidence type="ECO:0000256" key="2">
    <source>
        <dbReference type="PROSITE-ProRule" id="PRU00192"/>
    </source>
</evidence>